<feature type="compositionally biased region" description="Low complexity" evidence="1">
    <location>
        <begin position="329"/>
        <end position="344"/>
    </location>
</feature>
<keyword evidence="4" id="KW-1185">Reference proteome</keyword>
<name>T1F0W9_HELRO</name>
<dbReference type="HOGENOM" id="CLU_307823_0_0_1"/>
<feature type="compositionally biased region" description="Polar residues" evidence="1">
    <location>
        <begin position="608"/>
        <end position="624"/>
    </location>
</feature>
<organism evidence="3 4">
    <name type="scientific">Helobdella robusta</name>
    <name type="common">Californian leech</name>
    <dbReference type="NCBI Taxonomy" id="6412"/>
    <lineage>
        <taxon>Eukaryota</taxon>
        <taxon>Metazoa</taxon>
        <taxon>Spiralia</taxon>
        <taxon>Lophotrochozoa</taxon>
        <taxon>Annelida</taxon>
        <taxon>Clitellata</taxon>
        <taxon>Hirudinea</taxon>
        <taxon>Rhynchobdellida</taxon>
        <taxon>Glossiphoniidae</taxon>
        <taxon>Helobdella</taxon>
    </lineage>
</organism>
<evidence type="ECO:0000313" key="4">
    <source>
        <dbReference type="Proteomes" id="UP000015101"/>
    </source>
</evidence>
<reference evidence="3" key="3">
    <citation type="submission" date="2015-06" db="UniProtKB">
        <authorList>
            <consortium name="EnsemblMetazoa"/>
        </authorList>
    </citation>
    <scope>IDENTIFICATION</scope>
</reference>
<feature type="region of interest" description="Disordered" evidence="1">
    <location>
        <begin position="399"/>
        <end position="420"/>
    </location>
</feature>
<feature type="region of interest" description="Disordered" evidence="1">
    <location>
        <begin position="326"/>
        <end position="345"/>
    </location>
</feature>
<dbReference type="KEGG" id="hro:HELRODRAFT_168744"/>
<feature type="compositionally biased region" description="Basic and acidic residues" evidence="1">
    <location>
        <begin position="666"/>
        <end position="677"/>
    </location>
</feature>
<feature type="compositionally biased region" description="Low complexity" evidence="1">
    <location>
        <begin position="560"/>
        <end position="570"/>
    </location>
</feature>
<proteinExistence type="predicted"/>
<dbReference type="InParanoid" id="T1F0W9"/>
<feature type="region of interest" description="Disordered" evidence="1">
    <location>
        <begin position="909"/>
        <end position="929"/>
    </location>
</feature>
<dbReference type="CTD" id="20202469"/>
<feature type="region of interest" description="Disordered" evidence="1">
    <location>
        <begin position="548"/>
        <end position="579"/>
    </location>
</feature>
<evidence type="ECO:0000256" key="1">
    <source>
        <dbReference type="SAM" id="MobiDB-lite"/>
    </source>
</evidence>
<feature type="region of interest" description="Disordered" evidence="1">
    <location>
        <begin position="661"/>
        <end position="685"/>
    </location>
</feature>
<reference evidence="2 4" key="2">
    <citation type="journal article" date="2013" name="Nature">
        <title>Insights into bilaterian evolution from three spiralian genomes.</title>
        <authorList>
            <person name="Simakov O."/>
            <person name="Marletaz F."/>
            <person name="Cho S.J."/>
            <person name="Edsinger-Gonzales E."/>
            <person name="Havlak P."/>
            <person name="Hellsten U."/>
            <person name="Kuo D.H."/>
            <person name="Larsson T."/>
            <person name="Lv J."/>
            <person name="Arendt D."/>
            <person name="Savage R."/>
            <person name="Osoegawa K."/>
            <person name="de Jong P."/>
            <person name="Grimwood J."/>
            <person name="Chapman J.A."/>
            <person name="Shapiro H."/>
            <person name="Aerts A."/>
            <person name="Otillar R.P."/>
            <person name="Terry A.Y."/>
            <person name="Boore J.L."/>
            <person name="Grigoriev I.V."/>
            <person name="Lindberg D.R."/>
            <person name="Seaver E.C."/>
            <person name="Weisblat D.A."/>
            <person name="Putnam N.H."/>
            <person name="Rokhsar D.S."/>
        </authorList>
    </citation>
    <scope>NUCLEOTIDE SEQUENCE</scope>
</reference>
<dbReference type="GeneID" id="20202469"/>
<evidence type="ECO:0000313" key="3">
    <source>
        <dbReference type="EnsemblMetazoa" id="HelroP168744"/>
    </source>
</evidence>
<sequence length="960" mass="107015">MDIETLNDIHDDDDDDNFPPLPATLPPFFNVSTKTSNNIFNKNTEINEVEVTRDENLPLVPSPLTFDFKIHKELNNDVINNVINDEDDDEGFPLPPPEELLSPRMSVPTSAGLMTAVSVFTKENTIEILKNIVSNNESLNDFNDKLNIPNVGCNKTSVSDDITGVNRTVVPIEEIANNNDISIISVSQSFANVQREDTKTSSLRDFHSPAPFKLIKNPSFSSTSMFNLPFINKFMDVVDNNLSVVIDSEKEATINLESISGNVAEENPLSIDKNEYKADEEKDSGIFSGSEIVKLPELSPNNFDASVENEVFVNSDDVISFKKPLQNQGNTISSGSTNGSSNRSYDSAMKKLTNCQLNDVLKDYYKDDETSNEIIKNETETENVEDKKPQKPLIAQALLPKNQRLTSESGQNNVDPSSAFNKQSFNVTLNELKSFLNPETGVKGKLKSADDFYLGKITKKNSSSEQDEKDLESRWVDNNKTTLTKNVSTIVVEQKSTDNNQIISFKNNFNDSSLLNKNLISATPTNNISEYAYNNTSKLTTMELNANNTAPKQPEKLPKLSKSVSLKSPPGQRPKVPNVKGFTEEQIQQLLESQKSQNQNKTSSVNNDNISTFQGMQNKNVSSTETKVASPNVYSYSKTLENNFSKFSKISNDNDNDVFNANINTENEKNKEKRGEAKSPGAHQTIELNLRSKKLFFEQISTQESDQQTKKRGDSADFKLKPSFSDSSYQRNKVFDKGSSIEDELKLVLEKKIFHGKDNEEEINKFTKINSTPRSSSIDKSTIDGLNNEDSVNAEGKDAIFTPPVSETKAFFESKNNGITKPLKPQNVTNVTLKKSSSLLDKSAFHRMVAFKPEPKLIQKSKNVNNERSLGIDAHTKYEQETVETLVNKYKILHNKPLTERKIHPISKSVSVDQKVSVPDESEKKKLPGKSLASLNVASNVLGAKTWSATLKAYAQKSNK</sequence>
<reference evidence="4" key="1">
    <citation type="submission" date="2012-12" db="EMBL/GenBank/DDBJ databases">
        <authorList>
            <person name="Hellsten U."/>
            <person name="Grimwood J."/>
            <person name="Chapman J.A."/>
            <person name="Shapiro H."/>
            <person name="Aerts A."/>
            <person name="Otillar R.P."/>
            <person name="Terry A.Y."/>
            <person name="Boore J.L."/>
            <person name="Simakov O."/>
            <person name="Marletaz F."/>
            <person name="Cho S.-J."/>
            <person name="Edsinger-Gonzales E."/>
            <person name="Havlak P."/>
            <person name="Kuo D.-H."/>
            <person name="Larsson T."/>
            <person name="Lv J."/>
            <person name="Arendt D."/>
            <person name="Savage R."/>
            <person name="Osoegawa K."/>
            <person name="de Jong P."/>
            <person name="Lindberg D.R."/>
            <person name="Seaver E.C."/>
            <person name="Weisblat D.A."/>
            <person name="Putnam N.H."/>
            <person name="Grigoriev I.V."/>
            <person name="Rokhsar D.S."/>
        </authorList>
    </citation>
    <scope>NUCLEOTIDE SEQUENCE</scope>
</reference>
<dbReference type="Proteomes" id="UP000015101">
    <property type="component" value="Unassembled WGS sequence"/>
</dbReference>
<dbReference type="AlphaFoldDB" id="T1F0W9"/>
<protein>
    <submittedName>
        <fullName evidence="2 3">Uncharacterized protein</fullName>
    </submittedName>
</protein>
<dbReference type="RefSeq" id="XP_009012855.1">
    <property type="nucleotide sequence ID" value="XM_009014607.1"/>
</dbReference>
<accession>T1F0W9</accession>
<evidence type="ECO:0000313" key="2">
    <source>
        <dbReference type="EMBL" id="ESO08833.1"/>
    </source>
</evidence>
<feature type="region of interest" description="Disordered" evidence="1">
    <location>
        <begin position="593"/>
        <end position="624"/>
    </location>
</feature>
<dbReference type="EMBL" id="AMQM01003078">
    <property type="status" value="NOT_ANNOTATED_CDS"/>
    <property type="molecule type" value="Genomic_DNA"/>
</dbReference>
<gene>
    <name evidence="3" type="primary">20202469</name>
    <name evidence="2" type="ORF">HELRODRAFT_168744</name>
</gene>
<feature type="compositionally biased region" description="Polar residues" evidence="1">
    <location>
        <begin position="403"/>
        <end position="420"/>
    </location>
</feature>
<feature type="compositionally biased region" description="Low complexity" evidence="1">
    <location>
        <begin position="593"/>
        <end position="607"/>
    </location>
</feature>
<dbReference type="EnsemblMetazoa" id="HelroT168744">
    <property type="protein sequence ID" value="HelroP168744"/>
    <property type="gene ID" value="HelroG168744"/>
</dbReference>
<dbReference type="EMBL" id="KB096023">
    <property type="protein sequence ID" value="ESO08833.1"/>
    <property type="molecule type" value="Genomic_DNA"/>
</dbReference>